<dbReference type="EMBL" id="FP885907">
    <property type="protein sequence ID" value="CBJ54239.1"/>
    <property type="molecule type" value="Genomic_DNA"/>
</dbReference>
<sequence>MTERRGILRGGSLELPARSSPAGRLAPARRVWLSSASEANGLPAACVRLPEDSVADGCVPAASCAADGEEADAPGEAGGLTFMAWIDRLTRRR</sequence>
<evidence type="ECO:0000256" key="1">
    <source>
        <dbReference type="SAM" id="MobiDB-lite"/>
    </source>
</evidence>
<feature type="region of interest" description="Disordered" evidence="1">
    <location>
        <begin position="1"/>
        <end position="20"/>
    </location>
</feature>
<proteinExistence type="predicted"/>
<accession>D8P5Q3</accession>
<reference evidence="2" key="1">
    <citation type="journal article" date="2010" name="BMC Genomics">
        <title>Genomes of three tomato pathogens within the Ralstonia solanacearum species complex reveal significant evolutionary divergence.</title>
        <authorList>
            <person name="Remenant B."/>
            <person name="Coupat-Goutaland B."/>
            <person name="Guidot A."/>
            <person name="Cellier G."/>
            <person name="Wicker E."/>
            <person name="Allen C."/>
            <person name="Fegan M."/>
            <person name="Pruvost O."/>
            <person name="Elbaz M."/>
            <person name="Calteau A."/>
            <person name="Salvignol G."/>
            <person name="Mornico D."/>
            <person name="Mangenot S."/>
            <person name="Barbe V."/>
            <person name="Medigue C."/>
            <person name="Prior P."/>
        </authorList>
    </citation>
    <scope>NUCLEOTIDE SEQUENCE [LARGE SCALE GENOMIC DNA]</scope>
    <source>
        <strain evidence="2">CFBP2957</strain>
        <plasmid evidence="2">RCFBPv3_mp</plasmid>
    </source>
</reference>
<evidence type="ECO:0000313" key="2">
    <source>
        <dbReference type="EMBL" id="CBJ54239.1"/>
    </source>
</evidence>
<dbReference type="AlphaFoldDB" id="D8P5Q3"/>
<keyword evidence="2" id="KW-0614">Plasmid</keyword>
<protein>
    <submittedName>
        <fullName evidence="2">Uncharacterized protein</fullName>
    </submittedName>
</protein>
<gene>
    <name evidence="2" type="ORF">RCFBP_mp30151</name>
</gene>
<name>D8P5Q3_RALSL</name>
<geneLocation type="plasmid" evidence="2">
    <name>RCFBPv3_mp</name>
</geneLocation>
<organism evidence="2">
    <name type="scientific">Ralstonia solanacearum CFBP2957</name>
    <dbReference type="NCBI Taxonomy" id="859656"/>
    <lineage>
        <taxon>Bacteria</taxon>
        <taxon>Pseudomonadati</taxon>
        <taxon>Pseudomonadota</taxon>
        <taxon>Betaproteobacteria</taxon>
        <taxon>Burkholderiales</taxon>
        <taxon>Burkholderiaceae</taxon>
        <taxon>Ralstonia</taxon>
        <taxon>Ralstonia solanacearum species complex</taxon>
    </lineage>
</organism>
<reference evidence="2" key="2">
    <citation type="submission" date="2010-02" db="EMBL/GenBank/DDBJ databases">
        <authorList>
            <person name="Genoscope - CEA"/>
        </authorList>
    </citation>
    <scope>NUCLEOTIDE SEQUENCE</scope>
    <source>
        <strain evidence="2">CFBP2957</strain>
        <plasmid evidence="2">RCFBPv3_mp</plasmid>
    </source>
</reference>